<evidence type="ECO:0000259" key="5">
    <source>
        <dbReference type="PROSITE" id="PS50865"/>
    </source>
</evidence>
<evidence type="ECO:0000313" key="7">
    <source>
        <dbReference type="Proteomes" id="UP000297245"/>
    </source>
</evidence>
<dbReference type="EMBL" id="ML179358">
    <property type="protein sequence ID" value="THU89723.1"/>
    <property type="molecule type" value="Genomic_DNA"/>
</dbReference>
<keyword evidence="1" id="KW-0479">Metal-binding</keyword>
<evidence type="ECO:0000256" key="1">
    <source>
        <dbReference type="ARBA" id="ARBA00022723"/>
    </source>
</evidence>
<evidence type="ECO:0000256" key="3">
    <source>
        <dbReference type="ARBA" id="ARBA00022833"/>
    </source>
</evidence>
<evidence type="ECO:0000313" key="6">
    <source>
        <dbReference type="EMBL" id="THU89723.1"/>
    </source>
</evidence>
<keyword evidence="2 4" id="KW-0863">Zinc-finger</keyword>
<protein>
    <recommendedName>
        <fullName evidence="5">MYND-type domain-containing protein</fullName>
    </recommendedName>
</protein>
<dbReference type="InterPro" id="IPR002893">
    <property type="entry name" value="Znf_MYND"/>
</dbReference>
<name>A0A4S8LLB8_DENBC</name>
<dbReference type="SUPFAM" id="SSF144232">
    <property type="entry name" value="HIT/MYND zinc finger-like"/>
    <property type="match status" value="1"/>
</dbReference>
<feature type="domain" description="MYND-type" evidence="5">
    <location>
        <begin position="42"/>
        <end position="85"/>
    </location>
</feature>
<dbReference type="PROSITE" id="PS50865">
    <property type="entry name" value="ZF_MYND_2"/>
    <property type="match status" value="1"/>
</dbReference>
<dbReference type="Gene3D" id="6.10.140.2220">
    <property type="match status" value="1"/>
</dbReference>
<dbReference type="Pfam" id="PF01753">
    <property type="entry name" value="zf-MYND"/>
    <property type="match status" value="1"/>
</dbReference>
<dbReference type="OrthoDB" id="3070273at2759"/>
<keyword evidence="3" id="KW-0862">Zinc</keyword>
<sequence>MLMLELRSDHEKLRTKWNKLITRTANIKRLRLKYKENVHQFCSRIGCPEKNPGIRKICSRCQDDVYCSAECQRLDWKEGDHRRTCNKTVEMTRTTGLPIELTDTDFHFFRWIIHNEVCDRLHEIPVQTGMFYDPTKVNMTVLDFSQSPSGFRVMPLQAYHEFLNLKSDGKVEERDLENLELAILEHGDRSCCLSGSGGDRVKVYRRYGTL</sequence>
<dbReference type="AlphaFoldDB" id="A0A4S8LLB8"/>
<dbReference type="GO" id="GO:0008270">
    <property type="term" value="F:zinc ion binding"/>
    <property type="evidence" value="ECO:0007669"/>
    <property type="project" value="UniProtKB-KW"/>
</dbReference>
<accession>A0A4S8LLB8</accession>
<reference evidence="6 7" key="1">
    <citation type="journal article" date="2019" name="Nat. Ecol. Evol.">
        <title>Megaphylogeny resolves global patterns of mushroom evolution.</title>
        <authorList>
            <person name="Varga T."/>
            <person name="Krizsan K."/>
            <person name="Foldi C."/>
            <person name="Dima B."/>
            <person name="Sanchez-Garcia M."/>
            <person name="Sanchez-Ramirez S."/>
            <person name="Szollosi G.J."/>
            <person name="Szarkandi J.G."/>
            <person name="Papp V."/>
            <person name="Albert L."/>
            <person name="Andreopoulos W."/>
            <person name="Angelini C."/>
            <person name="Antonin V."/>
            <person name="Barry K.W."/>
            <person name="Bougher N.L."/>
            <person name="Buchanan P."/>
            <person name="Buyck B."/>
            <person name="Bense V."/>
            <person name="Catcheside P."/>
            <person name="Chovatia M."/>
            <person name="Cooper J."/>
            <person name="Damon W."/>
            <person name="Desjardin D."/>
            <person name="Finy P."/>
            <person name="Geml J."/>
            <person name="Haridas S."/>
            <person name="Hughes K."/>
            <person name="Justo A."/>
            <person name="Karasinski D."/>
            <person name="Kautmanova I."/>
            <person name="Kiss B."/>
            <person name="Kocsube S."/>
            <person name="Kotiranta H."/>
            <person name="LaButti K.M."/>
            <person name="Lechner B.E."/>
            <person name="Liimatainen K."/>
            <person name="Lipzen A."/>
            <person name="Lukacs Z."/>
            <person name="Mihaltcheva S."/>
            <person name="Morgado L.N."/>
            <person name="Niskanen T."/>
            <person name="Noordeloos M.E."/>
            <person name="Ohm R.A."/>
            <person name="Ortiz-Santana B."/>
            <person name="Ovrebo C."/>
            <person name="Racz N."/>
            <person name="Riley R."/>
            <person name="Savchenko A."/>
            <person name="Shiryaev A."/>
            <person name="Soop K."/>
            <person name="Spirin V."/>
            <person name="Szebenyi C."/>
            <person name="Tomsovsky M."/>
            <person name="Tulloss R.E."/>
            <person name="Uehling J."/>
            <person name="Grigoriev I.V."/>
            <person name="Vagvolgyi C."/>
            <person name="Papp T."/>
            <person name="Martin F.M."/>
            <person name="Miettinen O."/>
            <person name="Hibbett D.S."/>
            <person name="Nagy L.G."/>
        </authorList>
    </citation>
    <scope>NUCLEOTIDE SEQUENCE [LARGE SCALE GENOMIC DNA]</scope>
    <source>
        <strain evidence="6 7">CBS 962.96</strain>
    </source>
</reference>
<gene>
    <name evidence="6" type="ORF">K435DRAFT_282769</name>
</gene>
<evidence type="ECO:0000256" key="4">
    <source>
        <dbReference type="PROSITE-ProRule" id="PRU00134"/>
    </source>
</evidence>
<proteinExistence type="predicted"/>
<organism evidence="6 7">
    <name type="scientific">Dendrothele bispora (strain CBS 962.96)</name>
    <dbReference type="NCBI Taxonomy" id="1314807"/>
    <lineage>
        <taxon>Eukaryota</taxon>
        <taxon>Fungi</taxon>
        <taxon>Dikarya</taxon>
        <taxon>Basidiomycota</taxon>
        <taxon>Agaricomycotina</taxon>
        <taxon>Agaricomycetes</taxon>
        <taxon>Agaricomycetidae</taxon>
        <taxon>Agaricales</taxon>
        <taxon>Agaricales incertae sedis</taxon>
        <taxon>Dendrothele</taxon>
    </lineage>
</organism>
<keyword evidence="7" id="KW-1185">Reference proteome</keyword>
<evidence type="ECO:0000256" key="2">
    <source>
        <dbReference type="ARBA" id="ARBA00022771"/>
    </source>
</evidence>
<dbReference type="Proteomes" id="UP000297245">
    <property type="component" value="Unassembled WGS sequence"/>
</dbReference>